<dbReference type="AlphaFoldDB" id="A0A0R3RUP6"/>
<sequence>MSYAVITYHSALKLLLHSSQADDSALLSSFEVASAKSILSSAEAEVKTDPEIGILEFSS</sequence>
<evidence type="ECO:0000313" key="1">
    <source>
        <dbReference type="Proteomes" id="UP000050640"/>
    </source>
</evidence>
<proteinExistence type="predicted"/>
<reference evidence="2" key="1">
    <citation type="submission" date="2017-02" db="UniProtKB">
        <authorList>
            <consortium name="WormBaseParasite"/>
        </authorList>
    </citation>
    <scope>IDENTIFICATION</scope>
</reference>
<dbReference type="Proteomes" id="UP000050640">
    <property type="component" value="Unplaced"/>
</dbReference>
<keyword evidence="1" id="KW-1185">Reference proteome</keyword>
<protein>
    <submittedName>
        <fullName evidence="2">Inhibitor I9 domain-containing protein</fullName>
    </submittedName>
</protein>
<dbReference type="WBParaSite" id="EEL_0000576101-mRNA-1">
    <property type="protein sequence ID" value="EEL_0000576101-mRNA-1"/>
    <property type="gene ID" value="EEL_0000576101"/>
</dbReference>
<accession>A0A0R3RUP6</accession>
<name>A0A0R3RUP6_9BILA</name>
<evidence type="ECO:0000313" key="2">
    <source>
        <dbReference type="WBParaSite" id="EEL_0000576101-mRNA-1"/>
    </source>
</evidence>
<organism evidence="1 2">
    <name type="scientific">Elaeophora elaphi</name>
    <dbReference type="NCBI Taxonomy" id="1147741"/>
    <lineage>
        <taxon>Eukaryota</taxon>
        <taxon>Metazoa</taxon>
        <taxon>Ecdysozoa</taxon>
        <taxon>Nematoda</taxon>
        <taxon>Chromadorea</taxon>
        <taxon>Rhabditida</taxon>
        <taxon>Spirurina</taxon>
        <taxon>Spiruromorpha</taxon>
        <taxon>Filarioidea</taxon>
        <taxon>Onchocercidae</taxon>
        <taxon>Elaeophora</taxon>
    </lineage>
</organism>